<gene>
    <name evidence="2" type="ORF">CMC5_055720</name>
</gene>
<dbReference type="PATRIC" id="fig|52.7.peg.6138"/>
<dbReference type="Pfam" id="PF13517">
    <property type="entry name" value="FG-GAP_3"/>
    <property type="match status" value="2"/>
</dbReference>
<dbReference type="PANTHER" id="PTHR46580">
    <property type="entry name" value="SENSOR KINASE-RELATED"/>
    <property type="match status" value="1"/>
</dbReference>
<dbReference type="Proteomes" id="UP000067626">
    <property type="component" value="Chromosome"/>
</dbReference>
<evidence type="ECO:0000256" key="1">
    <source>
        <dbReference type="ARBA" id="ARBA00022729"/>
    </source>
</evidence>
<dbReference type="InterPro" id="IPR028994">
    <property type="entry name" value="Integrin_alpha_N"/>
</dbReference>
<evidence type="ECO:0000313" key="3">
    <source>
        <dbReference type="Proteomes" id="UP000067626"/>
    </source>
</evidence>
<evidence type="ECO:0000313" key="2">
    <source>
        <dbReference type="EMBL" id="AKT41372.1"/>
    </source>
</evidence>
<dbReference type="SUPFAM" id="SSF69318">
    <property type="entry name" value="Integrin alpha N-terminal domain"/>
    <property type="match status" value="1"/>
</dbReference>
<dbReference type="AlphaFoldDB" id="A0A0K1EL27"/>
<dbReference type="PROSITE" id="PS51257">
    <property type="entry name" value="PROKAR_LIPOPROTEIN"/>
    <property type="match status" value="1"/>
</dbReference>
<organism evidence="2 3">
    <name type="scientific">Chondromyces crocatus</name>
    <dbReference type="NCBI Taxonomy" id="52"/>
    <lineage>
        <taxon>Bacteria</taxon>
        <taxon>Pseudomonadati</taxon>
        <taxon>Myxococcota</taxon>
        <taxon>Polyangia</taxon>
        <taxon>Polyangiales</taxon>
        <taxon>Polyangiaceae</taxon>
        <taxon>Chondromyces</taxon>
    </lineage>
</organism>
<dbReference type="KEGG" id="ccro:CMC5_055720"/>
<dbReference type="Pfam" id="PF01839">
    <property type="entry name" value="FG-GAP"/>
    <property type="match status" value="1"/>
</dbReference>
<dbReference type="Gene3D" id="2.130.10.130">
    <property type="entry name" value="Integrin alpha, N-terminal"/>
    <property type="match status" value="2"/>
</dbReference>
<sequence>MGLRARHILIASGLAFTGCMFSRVDTKLPASNVQSMAVGDLDGDGHMDLVVAHGPVSGDRDPRPTVSALLSQGNGTFVTRFTPFGDRTARRVLLEDLDGDGRVDLVVLGRDADGLGPVQVYLGQGNGTFDGRVDVALVSPGGIAVGDLDGDGKPDLIMSDADGNRLLLAFGQGDGTFERQAAHEGLRGREIALGDVDGDGQLDVLVLGAEVHVLLNRGGVLREATPVAVSPSASAMKLADLNDDGVLDLVVVEPDENALTVFPGLGQGRFGSAQRLSVGAGPRDVAMADVDGDGHLDLISADREADEISVLLGRGDCTFEDRRAFAVGAQPAHVVAADVTGDEKMDIVTANASGSVTVLINALQ</sequence>
<reference evidence="2 3" key="1">
    <citation type="submission" date="2015-07" db="EMBL/GenBank/DDBJ databases">
        <title>Genome analysis of myxobacterium Chondromyces crocatus Cm c5 reveals a high potential for natural compound synthesis and the genetic basis for the loss of fruiting body formation.</title>
        <authorList>
            <person name="Zaburannyi N."/>
            <person name="Bunk B."/>
            <person name="Maier J."/>
            <person name="Overmann J."/>
            <person name="Mueller R."/>
        </authorList>
    </citation>
    <scope>NUCLEOTIDE SEQUENCE [LARGE SCALE GENOMIC DNA]</scope>
    <source>
        <strain evidence="2 3">Cm c5</strain>
    </source>
</reference>
<dbReference type="Gene3D" id="2.30.30.100">
    <property type="match status" value="1"/>
</dbReference>
<evidence type="ECO:0008006" key="4">
    <source>
        <dbReference type="Google" id="ProtNLM"/>
    </source>
</evidence>
<keyword evidence="1" id="KW-0732">Signal</keyword>
<keyword evidence="3" id="KW-1185">Reference proteome</keyword>
<protein>
    <recommendedName>
        <fullName evidence="4">VCBS repeat-containing protein</fullName>
    </recommendedName>
</protein>
<proteinExistence type="predicted"/>
<name>A0A0K1EL27_CHOCO</name>
<dbReference type="EMBL" id="CP012159">
    <property type="protein sequence ID" value="AKT41372.1"/>
    <property type="molecule type" value="Genomic_DNA"/>
</dbReference>
<dbReference type="OrthoDB" id="877328at2"/>
<dbReference type="InterPro" id="IPR013517">
    <property type="entry name" value="FG-GAP"/>
</dbReference>
<accession>A0A0K1EL27</accession>